<protein>
    <submittedName>
        <fullName evidence="1">Uncharacterized protein</fullName>
    </submittedName>
</protein>
<evidence type="ECO:0000313" key="2">
    <source>
        <dbReference type="Proteomes" id="UP001215598"/>
    </source>
</evidence>
<comment type="caution">
    <text evidence="1">The sequence shown here is derived from an EMBL/GenBank/DDBJ whole genome shotgun (WGS) entry which is preliminary data.</text>
</comment>
<keyword evidence="2" id="KW-1185">Reference proteome</keyword>
<name>A0AAD7HUS2_9AGAR</name>
<accession>A0AAD7HUS2</accession>
<organism evidence="1 2">
    <name type="scientific">Mycena metata</name>
    <dbReference type="NCBI Taxonomy" id="1033252"/>
    <lineage>
        <taxon>Eukaryota</taxon>
        <taxon>Fungi</taxon>
        <taxon>Dikarya</taxon>
        <taxon>Basidiomycota</taxon>
        <taxon>Agaricomycotina</taxon>
        <taxon>Agaricomycetes</taxon>
        <taxon>Agaricomycetidae</taxon>
        <taxon>Agaricales</taxon>
        <taxon>Marasmiineae</taxon>
        <taxon>Mycenaceae</taxon>
        <taxon>Mycena</taxon>
    </lineage>
</organism>
<dbReference type="AlphaFoldDB" id="A0AAD7HUS2"/>
<gene>
    <name evidence="1" type="ORF">B0H16DRAFT_1470791</name>
</gene>
<reference evidence="1" key="1">
    <citation type="submission" date="2023-03" db="EMBL/GenBank/DDBJ databases">
        <title>Massive genome expansion in bonnet fungi (Mycena s.s.) driven by repeated elements and novel gene families across ecological guilds.</title>
        <authorList>
            <consortium name="Lawrence Berkeley National Laboratory"/>
            <person name="Harder C.B."/>
            <person name="Miyauchi S."/>
            <person name="Viragh M."/>
            <person name="Kuo A."/>
            <person name="Thoen E."/>
            <person name="Andreopoulos B."/>
            <person name="Lu D."/>
            <person name="Skrede I."/>
            <person name="Drula E."/>
            <person name="Henrissat B."/>
            <person name="Morin E."/>
            <person name="Kohler A."/>
            <person name="Barry K."/>
            <person name="LaButti K."/>
            <person name="Morin E."/>
            <person name="Salamov A."/>
            <person name="Lipzen A."/>
            <person name="Mereny Z."/>
            <person name="Hegedus B."/>
            <person name="Baldrian P."/>
            <person name="Stursova M."/>
            <person name="Weitz H."/>
            <person name="Taylor A."/>
            <person name="Grigoriev I.V."/>
            <person name="Nagy L.G."/>
            <person name="Martin F."/>
            <person name="Kauserud H."/>
        </authorList>
    </citation>
    <scope>NUCLEOTIDE SEQUENCE</scope>
    <source>
        <strain evidence="1">CBHHK182m</strain>
    </source>
</reference>
<dbReference type="Proteomes" id="UP001215598">
    <property type="component" value="Unassembled WGS sequence"/>
</dbReference>
<evidence type="ECO:0000313" key="1">
    <source>
        <dbReference type="EMBL" id="KAJ7727728.1"/>
    </source>
</evidence>
<dbReference type="EMBL" id="JARKIB010000177">
    <property type="protein sequence ID" value="KAJ7727728.1"/>
    <property type="molecule type" value="Genomic_DNA"/>
</dbReference>
<proteinExistence type="predicted"/>
<sequence length="297" mass="32259">MLLHSNQGTLVATIVDLAGTLPPAAQIDRDCIAYQPSFSTLNDKPNFGSSQLNTTGSSATVTGPDPIVAPTASSNTRPVRLIVTPSPVLPPVTPPVAEPFHSQPSMVNSGMAATKGLLAPPQQHFPARENTQELAPQALLFGQQSQLATEIHNLETRSARGSETLELRVRELQSQMDCGLYQCYLLVWEVRVEYPRQRLAKNNQNLYLPEIHSLKRFGLRPQGRFRAWAPRLKLMSPQPNVNSGNYFRGVTRIKGSTGSVRPGAGSYTNLGWAYVDREPQPSAKIIDNGKPAGSVGG</sequence>